<comment type="caution">
    <text evidence="16">The sequence shown here is derived from an EMBL/GenBank/DDBJ whole genome shotgun (WGS) entry which is preliminary data.</text>
</comment>
<evidence type="ECO:0000256" key="4">
    <source>
        <dbReference type="ARBA" id="ARBA00022692"/>
    </source>
</evidence>
<sequence length="482" mass="51666">MTVLRPEGAGLPGTDFLLYLHTQSTDKCRTEASVLAYAVHCQTDEQGRPLAGVVVICRNNLSGVRFHHLSAVQMLIHELFHALGFSKELFSTWRDCSLFTHTGLSCAPRGQVTNTDEAGQVRLYTPSVISAMQEHLRSPDPQLGGPLENQSGWGLSSHWEARVLQGSIMAAAALGDPALVRIDPVTLAALQDTGWYSVNHSKAQALEWGEGQGALFGSLSTCHDSSSPFFCTGSGSGCHYLHLHKGECQSDEYLDGCRIYKPLINGSECWREENEKVSGTEEWSGEIYRSDSRCFFSSLNREVRDLSPSPRGESVGRCYRHRCTGLNQYQIQVSGSDWVDCPAGVAIQLPGYSGSVLCPDRRLCRQSQSVSPTNNQAPPLHASPTPSSSPIESAQSSTHVTNAPGPNFDPGPSSTVASVLGGVAALSLLAVLPVACRRQCGSRVRVHAAAGDLVSVSPPAVQQQSCGLTQQCGDSTAADTRG</sequence>
<feature type="binding site" evidence="13">
    <location>
        <position position="158"/>
    </location>
    <ligand>
        <name>Zn(2+)</name>
        <dbReference type="ChEBI" id="CHEBI:29105"/>
        <note>catalytic</note>
    </ligand>
</feature>
<feature type="compositionally biased region" description="Low complexity" evidence="15">
    <location>
        <begin position="388"/>
        <end position="397"/>
    </location>
</feature>
<feature type="binding site" evidence="13">
    <location>
        <position position="81"/>
    </location>
    <ligand>
        <name>Zn(2+)</name>
        <dbReference type="ChEBI" id="CHEBI:29105"/>
        <note>catalytic</note>
    </ligand>
</feature>
<gene>
    <name evidence="16" type="ORF">ANANG_G00147680</name>
</gene>
<dbReference type="AlphaFoldDB" id="A0A9D3RWY2"/>
<evidence type="ECO:0000256" key="3">
    <source>
        <dbReference type="ARBA" id="ARBA00022670"/>
    </source>
</evidence>
<organism evidence="16 17">
    <name type="scientific">Anguilla anguilla</name>
    <name type="common">European freshwater eel</name>
    <name type="synonym">Muraena anguilla</name>
    <dbReference type="NCBI Taxonomy" id="7936"/>
    <lineage>
        <taxon>Eukaryota</taxon>
        <taxon>Metazoa</taxon>
        <taxon>Chordata</taxon>
        <taxon>Craniata</taxon>
        <taxon>Vertebrata</taxon>
        <taxon>Euteleostomi</taxon>
        <taxon>Actinopterygii</taxon>
        <taxon>Neopterygii</taxon>
        <taxon>Teleostei</taxon>
        <taxon>Anguilliformes</taxon>
        <taxon>Anguillidae</taxon>
        <taxon>Anguilla</taxon>
    </lineage>
</organism>
<dbReference type="Proteomes" id="UP001044222">
    <property type="component" value="Chromosome 7"/>
</dbReference>
<dbReference type="GO" id="GO:0007155">
    <property type="term" value="P:cell adhesion"/>
    <property type="evidence" value="ECO:0007669"/>
    <property type="project" value="InterPro"/>
</dbReference>
<name>A0A9D3RWY2_ANGAN</name>
<keyword evidence="7 14" id="KW-0378">Hydrolase</keyword>
<comment type="cofactor">
    <cofactor evidence="13 14">
        <name>Zn(2+)</name>
        <dbReference type="ChEBI" id="CHEBI:29105"/>
    </cofactor>
    <text evidence="13 14">Binds 1 zinc ion per subunit.</text>
</comment>
<comment type="similarity">
    <text evidence="2 14">Belongs to the peptidase M8 family.</text>
</comment>
<dbReference type="Gene3D" id="2.30.34.10">
    <property type="entry name" value="Leishmanolysin domain 4"/>
    <property type="match status" value="1"/>
</dbReference>
<dbReference type="EMBL" id="JAFIRN010000007">
    <property type="protein sequence ID" value="KAG5846238.1"/>
    <property type="molecule type" value="Genomic_DNA"/>
</dbReference>
<comment type="subcellular location">
    <subcellularLocation>
        <location evidence="1">Membrane</location>
        <topology evidence="1">Single-pass type I membrane protein</topology>
    </subcellularLocation>
</comment>
<proteinExistence type="inferred from homology"/>
<evidence type="ECO:0000256" key="13">
    <source>
        <dbReference type="PIRSR" id="PIRSR601577-2"/>
    </source>
</evidence>
<dbReference type="Gene3D" id="3.90.132.10">
    <property type="entry name" value="Leishmanolysin , domain 2"/>
    <property type="match status" value="1"/>
</dbReference>
<feature type="compositionally biased region" description="Polar residues" evidence="15">
    <location>
        <begin position="368"/>
        <end position="377"/>
    </location>
</feature>
<evidence type="ECO:0000256" key="6">
    <source>
        <dbReference type="ARBA" id="ARBA00022729"/>
    </source>
</evidence>
<dbReference type="PANTHER" id="PTHR10942:SF6">
    <property type="entry name" value="CILIATED LEFT-RIGHT ORGANIZER METALLOPEPTIDASE"/>
    <property type="match status" value="1"/>
</dbReference>
<keyword evidence="11" id="KW-0472">Membrane</keyword>
<evidence type="ECO:0000256" key="7">
    <source>
        <dbReference type="ARBA" id="ARBA00022801"/>
    </source>
</evidence>
<dbReference type="PANTHER" id="PTHR10942">
    <property type="entry name" value="LEISHMANOLYSIN-LIKE PEPTIDASE"/>
    <property type="match status" value="1"/>
</dbReference>
<evidence type="ECO:0000256" key="5">
    <source>
        <dbReference type="ARBA" id="ARBA00022723"/>
    </source>
</evidence>
<dbReference type="GO" id="GO:0016020">
    <property type="term" value="C:membrane"/>
    <property type="evidence" value="ECO:0007669"/>
    <property type="project" value="UniProtKB-SubCell"/>
</dbReference>
<feature type="active site" evidence="12">
    <location>
        <position position="78"/>
    </location>
</feature>
<feature type="binding site" evidence="13">
    <location>
        <position position="77"/>
    </location>
    <ligand>
        <name>Zn(2+)</name>
        <dbReference type="ChEBI" id="CHEBI:29105"/>
        <note>catalytic</note>
    </ligand>
</feature>
<keyword evidence="5 13" id="KW-0479">Metal-binding</keyword>
<keyword evidence="10 13" id="KW-0482">Metalloprotease</keyword>
<dbReference type="GO" id="GO:0005737">
    <property type="term" value="C:cytoplasm"/>
    <property type="evidence" value="ECO:0007669"/>
    <property type="project" value="TreeGrafter"/>
</dbReference>
<dbReference type="GO" id="GO:0004222">
    <property type="term" value="F:metalloendopeptidase activity"/>
    <property type="evidence" value="ECO:0007669"/>
    <property type="project" value="UniProtKB-UniRule"/>
</dbReference>
<keyword evidence="4" id="KW-0812">Transmembrane</keyword>
<dbReference type="Pfam" id="PF01457">
    <property type="entry name" value="Peptidase_M8"/>
    <property type="match status" value="1"/>
</dbReference>
<dbReference type="GO" id="GO:0006508">
    <property type="term" value="P:proteolysis"/>
    <property type="evidence" value="ECO:0007669"/>
    <property type="project" value="UniProtKB-KW"/>
</dbReference>
<keyword evidence="17" id="KW-1185">Reference proteome</keyword>
<feature type="region of interest" description="Disordered" evidence="15">
    <location>
        <begin position="368"/>
        <end position="411"/>
    </location>
</feature>
<dbReference type="InterPro" id="IPR001577">
    <property type="entry name" value="Peptidase_M8"/>
</dbReference>
<keyword evidence="8 13" id="KW-0862">Zinc</keyword>
<evidence type="ECO:0000313" key="16">
    <source>
        <dbReference type="EMBL" id="KAG5846238.1"/>
    </source>
</evidence>
<dbReference type="FunFam" id="3.90.132.10:FF:000002">
    <property type="entry name" value="Leishmanolysin like peptidase 2"/>
    <property type="match status" value="1"/>
</dbReference>
<dbReference type="GO" id="GO:0046872">
    <property type="term" value="F:metal ion binding"/>
    <property type="evidence" value="ECO:0007669"/>
    <property type="project" value="UniProtKB-KW"/>
</dbReference>
<accession>A0A9D3RWY2</accession>
<dbReference type="SUPFAM" id="SSF55486">
    <property type="entry name" value="Metalloproteases ('zincins'), catalytic domain"/>
    <property type="match status" value="1"/>
</dbReference>
<dbReference type="EC" id="3.4.24.-" evidence="14"/>
<evidence type="ECO:0000256" key="2">
    <source>
        <dbReference type="ARBA" id="ARBA00005860"/>
    </source>
</evidence>
<evidence type="ECO:0000256" key="1">
    <source>
        <dbReference type="ARBA" id="ARBA00004479"/>
    </source>
</evidence>
<evidence type="ECO:0000256" key="8">
    <source>
        <dbReference type="ARBA" id="ARBA00022833"/>
    </source>
</evidence>
<evidence type="ECO:0000256" key="14">
    <source>
        <dbReference type="RuleBase" id="RU366077"/>
    </source>
</evidence>
<protein>
    <recommendedName>
        <fullName evidence="14">Leishmanolysin-like peptidase</fullName>
        <ecNumber evidence="14">3.4.24.-</ecNumber>
    </recommendedName>
</protein>
<reference evidence="16" key="1">
    <citation type="submission" date="2021-01" db="EMBL/GenBank/DDBJ databases">
        <title>A chromosome-scale assembly of European eel, Anguilla anguilla.</title>
        <authorList>
            <person name="Henkel C."/>
            <person name="Jong-Raadsen S.A."/>
            <person name="Dufour S."/>
            <person name="Weltzien F.-A."/>
            <person name="Palstra A.P."/>
            <person name="Pelster B."/>
            <person name="Spaink H.P."/>
            <person name="Van Den Thillart G.E."/>
            <person name="Jansen H."/>
            <person name="Zahm M."/>
            <person name="Klopp C."/>
            <person name="Cedric C."/>
            <person name="Louis A."/>
            <person name="Berthelot C."/>
            <person name="Parey E."/>
            <person name="Roest Crollius H."/>
            <person name="Montfort J."/>
            <person name="Robinson-Rechavi M."/>
            <person name="Bucao C."/>
            <person name="Bouchez O."/>
            <person name="Gislard M."/>
            <person name="Lluch J."/>
            <person name="Milhes M."/>
            <person name="Lampietro C."/>
            <person name="Lopez Roques C."/>
            <person name="Donnadieu C."/>
            <person name="Braasch I."/>
            <person name="Desvignes T."/>
            <person name="Postlethwait J."/>
            <person name="Bobe J."/>
            <person name="Guiguen Y."/>
            <person name="Dirks R."/>
        </authorList>
    </citation>
    <scope>NUCLEOTIDE SEQUENCE</scope>
    <source>
        <strain evidence="16">Tag_6206</strain>
        <tissue evidence="16">Liver</tissue>
    </source>
</reference>
<evidence type="ECO:0000256" key="9">
    <source>
        <dbReference type="ARBA" id="ARBA00022989"/>
    </source>
</evidence>
<evidence type="ECO:0000256" key="12">
    <source>
        <dbReference type="PIRSR" id="PIRSR601577-1"/>
    </source>
</evidence>
<evidence type="ECO:0000256" key="11">
    <source>
        <dbReference type="ARBA" id="ARBA00023136"/>
    </source>
</evidence>
<dbReference type="Gene3D" id="3.10.170.20">
    <property type="match status" value="1"/>
</dbReference>
<evidence type="ECO:0000256" key="10">
    <source>
        <dbReference type="ARBA" id="ARBA00023049"/>
    </source>
</evidence>
<evidence type="ECO:0000313" key="17">
    <source>
        <dbReference type="Proteomes" id="UP001044222"/>
    </source>
</evidence>
<keyword evidence="6" id="KW-0732">Signal</keyword>
<keyword evidence="9" id="KW-1133">Transmembrane helix</keyword>
<keyword evidence="3 14" id="KW-0645">Protease</keyword>
<evidence type="ECO:0000256" key="15">
    <source>
        <dbReference type="SAM" id="MobiDB-lite"/>
    </source>
</evidence>